<name>A0ABX0VBB8_9HYPH</name>
<dbReference type="PANTHER" id="PTHR43179">
    <property type="entry name" value="RHAMNOSYLTRANSFERASE WBBL"/>
    <property type="match status" value="1"/>
</dbReference>
<evidence type="ECO:0000259" key="4">
    <source>
        <dbReference type="Pfam" id="PF00535"/>
    </source>
</evidence>
<dbReference type="Gene3D" id="3.90.550.10">
    <property type="entry name" value="Spore Coat Polysaccharide Biosynthesis Protein SpsA, Chain A"/>
    <property type="match status" value="1"/>
</dbReference>
<accession>A0ABX0VBB8</accession>
<dbReference type="SUPFAM" id="SSF53448">
    <property type="entry name" value="Nucleotide-diphospho-sugar transferases"/>
    <property type="match status" value="1"/>
</dbReference>
<proteinExistence type="inferred from homology"/>
<keyword evidence="3" id="KW-0808">Transferase</keyword>
<gene>
    <name evidence="5" type="ORF">HB375_03565</name>
</gene>
<dbReference type="EMBL" id="JAATJS010000001">
    <property type="protein sequence ID" value="NIX75691.1"/>
    <property type="molecule type" value="Genomic_DNA"/>
</dbReference>
<protein>
    <submittedName>
        <fullName evidence="5">Glycosyltransferase</fullName>
    </submittedName>
</protein>
<feature type="domain" description="Glycosyltransferase 2-like" evidence="4">
    <location>
        <begin position="11"/>
        <end position="140"/>
    </location>
</feature>
<keyword evidence="2" id="KW-0328">Glycosyltransferase</keyword>
<evidence type="ECO:0000313" key="5">
    <source>
        <dbReference type="EMBL" id="NIX75691.1"/>
    </source>
</evidence>
<reference evidence="5 6" key="1">
    <citation type="submission" date="2020-03" db="EMBL/GenBank/DDBJ databases">
        <title>The genome sequence of Microvirga sp. c23x22.</title>
        <authorList>
            <person name="Zhang X."/>
        </authorList>
    </citation>
    <scope>NUCLEOTIDE SEQUENCE [LARGE SCALE GENOMIC DNA]</scope>
    <source>
        <strain evidence="6">c23x22</strain>
    </source>
</reference>
<evidence type="ECO:0000256" key="1">
    <source>
        <dbReference type="ARBA" id="ARBA00006739"/>
    </source>
</evidence>
<evidence type="ECO:0000313" key="6">
    <source>
        <dbReference type="Proteomes" id="UP000707352"/>
    </source>
</evidence>
<organism evidence="5 6">
    <name type="scientific">Microvirga terricola</name>
    <dbReference type="NCBI Taxonomy" id="2719797"/>
    <lineage>
        <taxon>Bacteria</taxon>
        <taxon>Pseudomonadati</taxon>
        <taxon>Pseudomonadota</taxon>
        <taxon>Alphaproteobacteria</taxon>
        <taxon>Hyphomicrobiales</taxon>
        <taxon>Methylobacteriaceae</taxon>
        <taxon>Microvirga</taxon>
    </lineage>
</organism>
<comment type="similarity">
    <text evidence="1">Belongs to the glycosyltransferase 2 family.</text>
</comment>
<evidence type="ECO:0000256" key="2">
    <source>
        <dbReference type="ARBA" id="ARBA00022676"/>
    </source>
</evidence>
<dbReference type="InterPro" id="IPR029044">
    <property type="entry name" value="Nucleotide-diphossugar_trans"/>
</dbReference>
<dbReference type="Pfam" id="PF00535">
    <property type="entry name" value="Glycos_transf_2"/>
    <property type="match status" value="1"/>
</dbReference>
<keyword evidence="6" id="KW-1185">Reference proteome</keyword>
<dbReference type="Proteomes" id="UP000707352">
    <property type="component" value="Unassembled WGS sequence"/>
</dbReference>
<comment type="caution">
    <text evidence="5">The sequence shown here is derived from an EMBL/GenBank/DDBJ whole genome shotgun (WGS) entry which is preliminary data.</text>
</comment>
<dbReference type="InterPro" id="IPR001173">
    <property type="entry name" value="Glyco_trans_2-like"/>
</dbReference>
<evidence type="ECO:0000256" key="3">
    <source>
        <dbReference type="ARBA" id="ARBA00022679"/>
    </source>
</evidence>
<dbReference type="PANTHER" id="PTHR43179:SF12">
    <property type="entry name" value="GALACTOFURANOSYLTRANSFERASE GLFT2"/>
    <property type="match status" value="1"/>
</dbReference>
<dbReference type="RefSeq" id="WP_167671554.1">
    <property type="nucleotide sequence ID" value="NZ_JAATJS010000001.1"/>
</dbReference>
<sequence length="292" mass="32616">MTEKGAAEIAVIIPHYNDPERLRRCLSALLSDPDSAGAEIVVVDNQSDKDLTDLHIAFPAVTFLVEPLRGAAAARNRGVGETQAPMLFFTDADCVPQPGWIAAGRTALDTADIVGGSVELFDETPPPRSGAQSFEAVFAFNQKDYVEKKGFSVSANLLTWRHVFKEVGDFRQGVSEDVDWCHRALKKRFCLVYDPRVLVTHPSRATLAELKRKWQRVVSETFALQTQSPFPRVRWAVRAGLVLASPMLDLRKILLSARLRTPAERALGIATLFYLRVLRAGWMFRQVLGWRI</sequence>